<keyword evidence="1" id="KW-1133">Transmembrane helix</keyword>
<keyword evidence="1" id="KW-0472">Membrane</keyword>
<accession>A0ABS3WA31</accession>
<dbReference type="RefSeq" id="WP_208848024.1">
    <property type="nucleotide sequence ID" value="NZ_JAGGDJ010000007.1"/>
</dbReference>
<protein>
    <submittedName>
        <fullName evidence="2">Uncharacterized protein</fullName>
    </submittedName>
</protein>
<feature type="transmembrane region" description="Helical" evidence="1">
    <location>
        <begin position="7"/>
        <end position="26"/>
    </location>
</feature>
<evidence type="ECO:0000313" key="2">
    <source>
        <dbReference type="EMBL" id="MBO7745123.1"/>
    </source>
</evidence>
<proteinExistence type="predicted"/>
<comment type="caution">
    <text evidence="2">The sequence shown here is derived from an EMBL/GenBank/DDBJ whole genome shotgun (WGS) entry which is preliminary data.</text>
</comment>
<organism evidence="2 3">
    <name type="scientific">Paenibacillus artemisiicola</name>
    <dbReference type="NCBI Taxonomy" id="1172618"/>
    <lineage>
        <taxon>Bacteria</taxon>
        <taxon>Bacillati</taxon>
        <taxon>Bacillota</taxon>
        <taxon>Bacilli</taxon>
        <taxon>Bacillales</taxon>
        <taxon>Paenibacillaceae</taxon>
        <taxon>Paenibacillus</taxon>
    </lineage>
</organism>
<reference evidence="2 3" key="1">
    <citation type="submission" date="2021-03" db="EMBL/GenBank/DDBJ databases">
        <title>Paenibacillus artemisicola MWE-103 whole genome sequence.</title>
        <authorList>
            <person name="Ham Y.J."/>
        </authorList>
    </citation>
    <scope>NUCLEOTIDE SEQUENCE [LARGE SCALE GENOMIC DNA]</scope>
    <source>
        <strain evidence="2 3">MWE-103</strain>
    </source>
</reference>
<keyword evidence="3" id="KW-1185">Reference proteome</keyword>
<feature type="transmembrane region" description="Helical" evidence="1">
    <location>
        <begin position="46"/>
        <end position="63"/>
    </location>
</feature>
<sequence length="71" mass="7852">MNKIAGLIVFAFTFLTAALIVTLAQLSQNTDEIDGSYGGLWDQVPPIVYLLLFIPLFIGAYLFNRPDTDKS</sequence>
<keyword evidence="1" id="KW-0812">Transmembrane</keyword>
<evidence type="ECO:0000313" key="3">
    <source>
        <dbReference type="Proteomes" id="UP000670947"/>
    </source>
</evidence>
<dbReference type="Proteomes" id="UP000670947">
    <property type="component" value="Unassembled WGS sequence"/>
</dbReference>
<name>A0ABS3WA31_9BACL</name>
<dbReference type="EMBL" id="JAGGDJ010000007">
    <property type="protein sequence ID" value="MBO7745123.1"/>
    <property type="molecule type" value="Genomic_DNA"/>
</dbReference>
<gene>
    <name evidence="2" type="ORF">I8J29_13015</name>
</gene>
<evidence type="ECO:0000256" key="1">
    <source>
        <dbReference type="SAM" id="Phobius"/>
    </source>
</evidence>